<name>A0A2H3J8W3_WOLCO</name>
<gene>
    <name evidence="1" type="ORF">WOLCODRAFT_149595</name>
</gene>
<keyword evidence="2" id="KW-1185">Reference proteome</keyword>
<dbReference type="AlphaFoldDB" id="A0A2H3J8W3"/>
<dbReference type="Proteomes" id="UP000218811">
    <property type="component" value="Unassembled WGS sequence"/>
</dbReference>
<evidence type="ECO:0000313" key="2">
    <source>
        <dbReference type="Proteomes" id="UP000218811"/>
    </source>
</evidence>
<dbReference type="EMBL" id="KB467942">
    <property type="protein sequence ID" value="PCH38646.1"/>
    <property type="molecule type" value="Genomic_DNA"/>
</dbReference>
<accession>A0A2H3J8W3</accession>
<proteinExistence type="predicted"/>
<sequence>MHAHPADLMHDPPVGPAYIRPQICEPLCAHNAREQLRKVAPSHVAAGAAKAGLRYSFDDFLSITLSSTGLRRRLVVLAPNRHLRYAQEFSDASCALDDQYLWLKQVVELAQHTIITFD</sequence>
<protein>
    <submittedName>
        <fullName evidence="1">Uncharacterized protein</fullName>
    </submittedName>
</protein>
<reference evidence="1 2" key="1">
    <citation type="journal article" date="2012" name="Science">
        <title>The Paleozoic origin of enzymatic lignin decomposition reconstructed from 31 fungal genomes.</title>
        <authorList>
            <person name="Floudas D."/>
            <person name="Binder M."/>
            <person name="Riley R."/>
            <person name="Barry K."/>
            <person name="Blanchette R.A."/>
            <person name="Henrissat B."/>
            <person name="Martinez A.T."/>
            <person name="Otillar R."/>
            <person name="Spatafora J.W."/>
            <person name="Yadav J.S."/>
            <person name="Aerts A."/>
            <person name="Benoit I."/>
            <person name="Boyd A."/>
            <person name="Carlson A."/>
            <person name="Copeland A."/>
            <person name="Coutinho P.M."/>
            <person name="de Vries R.P."/>
            <person name="Ferreira P."/>
            <person name="Findley K."/>
            <person name="Foster B."/>
            <person name="Gaskell J."/>
            <person name="Glotzer D."/>
            <person name="Gorecki P."/>
            <person name="Heitman J."/>
            <person name="Hesse C."/>
            <person name="Hori C."/>
            <person name="Igarashi K."/>
            <person name="Jurgens J.A."/>
            <person name="Kallen N."/>
            <person name="Kersten P."/>
            <person name="Kohler A."/>
            <person name="Kuees U."/>
            <person name="Kumar T.K.A."/>
            <person name="Kuo A."/>
            <person name="LaButti K."/>
            <person name="Larrondo L.F."/>
            <person name="Lindquist E."/>
            <person name="Ling A."/>
            <person name="Lombard V."/>
            <person name="Lucas S."/>
            <person name="Lundell T."/>
            <person name="Martin R."/>
            <person name="McLaughlin D.J."/>
            <person name="Morgenstern I."/>
            <person name="Morin E."/>
            <person name="Murat C."/>
            <person name="Nagy L.G."/>
            <person name="Nolan M."/>
            <person name="Ohm R.A."/>
            <person name="Patyshakuliyeva A."/>
            <person name="Rokas A."/>
            <person name="Ruiz-Duenas F.J."/>
            <person name="Sabat G."/>
            <person name="Salamov A."/>
            <person name="Samejima M."/>
            <person name="Schmutz J."/>
            <person name="Slot J.C."/>
            <person name="St John F."/>
            <person name="Stenlid J."/>
            <person name="Sun H."/>
            <person name="Sun S."/>
            <person name="Syed K."/>
            <person name="Tsang A."/>
            <person name="Wiebenga A."/>
            <person name="Young D."/>
            <person name="Pisabarro A."/>
            <person name="Eastwood D.C."/>
            <person name="Martin F."/>
            <person name="Cullen D."/>
            <person name="Grigoriev I.V."/>
            <person name="Hibbett D.S."/>
        </authorList>
    </citation>
    <scope>NUCLEOTIDE SEQUENCE [LARGE SCALE GENOMIC DNA]</scope>
    <source>
        <strain evidence="1 2">MD-104</strain>
    </source>
</reference>
<evidence type="ECO:0000313" key="1">
    <source>
        <dbReference type="EMBL" id="PCH38646.1"/>
    </source>
</evidence>
<organism evidence="1 2">
    <name type="scientific">Wolfiporia cocos (strain MD-104)</name>
    <name type="common">Brown rot fungus</name>
    <dbReference type="NCBI Taxonomy" id="742152"/>
    <lineage>
        <taxon>Eukaryota</taxon>
        <taxon>Fungi</taxon>
        <taxon>Dikarya</taxon>
        <taxon>Basidiomycota</taxon>
        <taxon>Agaricomycotina</taxon>
        <taxon>Agaricomycetes</taxon>
        <taxon>Polyporales</taxon>
        <taxon>Phaeolaceae</taxon>
        <taxon>Wolfiporia</taxon>
    </lineage>
</organism>